<feature type="region of interest" description="Disordered" evidence="1">
    <location>
        <begin position="411"/>
        <end position="457"/>
    </location>
</feature>
<feature type="region of interest" description="Disordered" evidence="1">
    <location>
        <begin position="267"/>
        <end position="291"/>
    </location>
</feature>
<dbReference type="AlphaFoldDB" id="A0A7S4UUS0"/>
<dbReference type="Pfam" id="PF00612">
    <property type="entry name" value="IQ"/>
    <property type="match status" value="1"/>
</dbReference>
<dbReference type="SMART" id="SM00015">
    <property type="entry name" value="IQ"/>
    <property type="match status" value="2"/>
</dbReference>
<evidence type="ECO:0000256" key="1">
    <source>
        <dbReference type="SAM" id="MobiDB-lite"/>
    </source>
</evidence>
<gene>
    <name evidence="2" type="ORF">DBRI00130_LOCUS6312</name>
</gene>
<feature type="compositionally biased region" description="Basic and acidic residues" evidence="1">
    <location>
        <begin position="415"/>
        <end position="427"/>
    </location>
</feature>
<dbReference type="EMBL" id="HBNS01007796">
    <property type="protein sequence ID" value="CAE4590731.1"/>
    <property type="molecule type" value="Transcribed_RNA"/>
</dbReference>
<sequence>MARCSTEIPLLRDENNAIKDQIRTQTGKSYCKSCNAMLTTGNDTANNDIACVVRCPFCNAVSFPLKKATLAIDWTKAFINSSDYSTGEAIFDQREKNESNLQCHHIICGKIVHDYAELKKTHKLVVPFTYKQSAGVIKEVFKATETHLHSLMSMPKGGDHPPGKYGSSIQWFKMKNTQEDRVSFPTSAENSATKIQRVIRSFVMQRSVTQKNTNKKHLSSTMIQRHFRGSRIRSRLKKINSASFEYYDEELDMMFGVKEDGTNFISRHTSKNPPETNNWKPQRPAMSIDPPPRCLKTCTELKNDTIEKIALPCHKQQKDANNRLKSIQVPKDTRLFLPHQEDHLPILQQQAPPLDSSHQNTQQTAARQYLNKGPDESFTKKKHHADHLANSDIASEWGLSDIRLIKTMMRRKRHMEKERKRKEETERMSGPSHRFGSKMKKVSKGNSVARGNRTQFR</sequence>
<dbReference type="Gene3D" id="1.20.5.190">
    <property type="match status" value="1"/>
</dbReference>
<organism evidence="2">
    <name type="scientific">Ditylum brightwellii</name>
    <dbReference type="NCBI Taxonomy" id="49249"/>
    <lineage>
        <taxon>Eukaryota</taxon>
        <taxon>Sar</taxon>
        <taxon>Stramenopiles</taxon>
        <taxon>Ochrophyta</taxon>
        <taxon>Bacillariophyta</taxon>
        <taxon>Mediophyceae</taxon>
        <taxon>Lithodesmiophycidae</taxon>
        <taxon>Lithodesmiales</taxon>
        <taxon>Lithodesmiaceae</taxon>
        <taxon>Ditylum</taxon>
    </lineage>
</organism>
<evidence type="ECO:0000313" key="2">
    <source>
        <dbReference type="EMBL" id="CAE4590731.1"/>
    </source>
</evidence>
<dbReference type="PROSITE" id="PS50096">
    <property type="entry name" value="IQ"/>
    <property type="match status" value="1"/>
</dbReference>
<dbReference type="InterPro" id="IPR000048">
    <property type="entry name" value="IQ_motif_EF-hand-BS"/>
</dbReference>
<accession>A0A7S4UUS0</accession>
<feature type="compositionally biased region" description="Polar residues" evidence="1">
    <location>
        <begin position="267"/>
        <end position="280"/>
    </location>
</feature>
<protein>
    <submittedName>
        <fullName evidence="2">Uncharacterized protein</fullName>
    </submittedName>
</protein>
<reference evidence="2" key="1">
    <citation type="submission" date="2021-01" db="EMBL/GenBank/DDBJ databases">
        <authorList>
            <person name="Corre E."/>
            <person name="Pelletier E."/>
            <person name="Niang G."/>
            <person name="Scheremetjew M."/>
            <person name="Finn R."/>
            <person name="Kale V."/>
            <person name="Holt S."/>
            <person name="Cochrane G."/>
            <person name="Meng A."/>
            <person name="Brown T."/>
            <person name="Cohen L."/>
        </authorList>
    </citation>
    <scope>NUCLEOTIDE SEQUENCE</scope>
    <source>
        <strain evidence="2">GSO104</strain>
    </source>
</reference>
<proteinExistence type="predicted"/>
<name>A0A7S4UUS0_9STRA</name>